<organism evidence="2 3">
    <name type="scientific">Mucuna pruriens</name>
    <name type="common">Velvet bean</name>
    <name type="synonym">Dolichos pruriens</name>
    <dbReference type="NCBI Taxonomy" id="157652"/>
    <lineage>
        <taxon>Eukaryota</taxon>
        <taxon>Viridiplantae</taxon>
        <taxon>Streptophyta</taxon>
        <taxon>Embryophyta</taxon>
        <taxon>Tracheophyta</taxon>
        <taxon>Spermatophyta</taxon>
        <taxon>Magnoliopsida</taxon>
        <taxon>eudicotyledons</taxon>
        <taxon>Gunneridae</taxon>
        <taxon>Pentapetalae</taxon>
        <taxon>rosids</taxon>
        <taxon>fabids</taxon>
        <taxon>Fabales</taxon>
        <taxon>Fabaceae</taxon>
        <taxon>Papilionoideae</taxon>
        <taxon>50 kb inversion clade</taxon>
        <taxon>NPAAA clade</taxon>
        <taxon>indigoferoid/millettioid clade</taxon>
        <taxon>Phaseoleae</taxon>
        <taxon>Mucuna</taxon>
    </lineage>
</organism>
<evidence type="ECO:0008006" key="4">
    <source>
        <dbReference type="Google" id="ProtNLM"/>
    </source>
</evidence>
<reference evidence="2" key="1">
    <citation type="submission" date="2018-05" db="EMBL/GenBank/DDBJ databases">
        <title>Draft genome of Mucuna pruriens seed.</title>
        <authorList>
            <person name="Nnadi N.E."/>
            <person name="Vos R."/>
            <person name="Hasami M.H."/>
            <person name="Devisetty U.K."/>
            <person name="Aguiy J.C."/>
        </authorList>
    </citation>
    <scope>NUCLEOTIDE SEQUENCE [LARGE SCALE GENOMIC DNA]</scope>
    <source>
        <strain evidence="2">JCA_2017</strain>
    </source>
</reference>
<evidence type="ECO:0000313" key="3">
    <source>
        <dbReference type="Proteomes" id="UP000257109"/>
    </source>
</evidence>
<dbReference type="InterPro" id="IPR021109">
    <property type="entry name" value="Peptidase_aspartic_dom_sf"/>
</dbReference>
<comment type="caution">
    <text evidence="2">The sequence shown here is derived from an EMBL/GenBank/DDBJ whole genome shotgun (WGS) entry which is preliminary data.</text>
</comment>
<dbReference type="Gene3D" id="3.10.10.10">
    <property type="entry name" value="HIV Type 1 Reverse Transcriptase, subunit A, domain 1"/>
    <property type="match status" value="1"/>
</dbReference>
<feature type="compositionally biased region" description="Basic and acidic residues" evidence="1">
    <location>
        <begin position="205"/>
        <end position="217"/>
    </location>
</feature>
<dbReference type="InterPro" id="IPR043502">
    <property type="entry name" value="DNA/RNA_pol_sf"/>
</dbReference>
<dbReference type="EMBL" id="QJKJ01006108">
    <property type="protein sequence ID" value="RDX87868.1"/>
    <property type="molecule type" value="Genomic_DNA"/>
</dbReference>
<feature type="region of interest" description="Disordered" evidence="1">
    <location>
        <begin position="205"/>
        <end position="264"/>
    </location>
</feature>
<gene>
    <name evidence="2" type="ORF">CR513_30613</name>
</gene>
<evidence type="ECO:0000313" key="2">
    <source>
        <dbReference type="EMBL" id="RDX87868.1"/>
    </source>
</evidence>
<dbReference type="OrthoDB" id="778454at2759"/>
<sequence length="378" mass="42485">MTIQLTNRSVVQPLGILEDVLVQVNELIFPVDFYVLDMEDKTSGKGSSLIMRRPFLMIARTKINVHDGTLSIEFGDTLVQFNIFEAMKHPTEDHSLFGIDLIDELVEEYFQLDSHSEDTDNFAEKTDLIGCLGSISKEEADYAESGEVYNLSDSVDSNNDIADLDFEVELLEILDQCSIEAEVQVAEIKKPFTVQADLHVQRHAETISAKEDQKQAKTESISDNQGENCILSESEFRAKQRAESNSNPARTVSIKRSRPQQPKVKIMSAHLVLSSTQVDQPDPKASHDNSSSSPPPMDYHCEQPPLGARRQHKNAIGWTLSDLPRINPSICMHRILMEEAAKPIRQQQRRMNLTILDVVKKEVIKLLAVGIIYPISDS</sequence>
<feature type="region of interest" description="Disordered" evidence="1">
    <location>
        <begin position="277"/>
        <end position="299"/>
    </location>
</feature>
<dbReference type="Proteomes" id="UP000257109">
    <property type="component" value="Unassembled WGS sequence"/>
</dbReference>
<name>A0A371GBE2_MUCPR</name>
<feature type="non-terminal residue" evidence="2">
    <location>
        <position position="1"/>
    </location>
</feature>
<evidence type="ECO:0000256" key="1">
    <source>
        <dbReference type="SAM" id="MobiDB-lite"/>
    </source>
</evidence>
<dbReference type="PANTHER" id="PTHR33067">
    <property type="entry name" value="RNA-DIRECTED DNA POLYMERASE-RELATED"/>
    <property type="match status" value="1"/>
</dbReference>
<dbReference type="PANTHER" id="PTHR33067:SF15">
    <property type="entry name" value="RNA-DIRECTED DNA POLYMERASE"/>
    <property type="match status" value="1"/>
</dbReference>
<keyword evidence="3" id="KW-1185">Reference proteome</keyword>
<dbReference type="AlphaFoldDB" id="A0A371GBE2"/>
<dbReference type="SUPFAM" id="SSF56672">
    <property type="entry name" value="DNA/RNA polymerases"/>
    <property type="match status" value="1"/>
</dbReference>
<proteinExistence type="predicted"/>
<accession>A0A371GBE2</accession>
<dbReference type="Gene3D" id="2.40.70.10">
    <property type="entry name" value="Acid Proteases"/>
    <property type="match status" value="1"/>
</dbReference>
<protein>
    <recommendedName>
        <fullName evidence="4">Reverse transcriptase domain-containing protein</fullName>
    </recommendedName>
</protein>
<feature type="compositionally biased region" description="Polar residues" evidence="1">
    <location>
        <begin position="218"/>
        <end position="227"/>
    </location>
</feature>